<dbReference type="PROSITE" id="PS50082">
    <property type="entry name" value="WD_REPEATS_2"/>
    <property type="match status" value="2"/>
</dbReference>
<name>K5W7D5_PHACS</name>
<dbReference type="InterPro" id="IPR036322">
    <property type="entry name" value="WD40_repeat_dom_sf"/>
</dbReference>
<proteinExistence type="predicted"/>
<reference evidence="4 5" key="1">
    <citation type="journal article" date="2012" name="BMC Genomics">
        <title>Comparative genomics of the white-rot fungi, Phanerochaete carnosa and P. chrysosporium, to elucidate the genetic basis of the distinct wood types they colonize.</title>
        <authorList>
            <person name="Suzuki H."/>
            <person name="MacDonald J."/>
            <person name="Syed K."/>
            <person name="Salamov A."/>
            <person name="Hori C."/>
            <person name="Aerts A."/>
            <person name="Henrissat B."/>
            <person name="Wiebenga A."/>
            <person name="vanKuyk P.A."/>
            <person name="Barry K."/>
            <person name="Lindquist E."/>
            <person name="LaButti K."/>
            <person name="Lapidus A."/>
            <person name="Lucas S."/>
            <person name="Coutinho P."/>
            <person name="Gong Y."/>
            <person name="Samejima M."/>
            <person name="Mahadevan R."/>
            <person name="Abou-Zaid M."/>
            <person name="de Vries R.P."/>
            <person name="Igarashi K."/>
            <person name="Yadav J.S."/>
            <person name="Grigoriev I.V."/>
            <person name="Master E.R."/>
        </authorList>
    </citation>
    <scope>NUCLEOTIDE SEQUENCE [LARGE SCALE GENOMIC DNA]</scope>
    <source>
        <strain evidence="4 5">HHB-10118-sp</strain>
    </source>
</reference>
<organism evidence="4 5">
    <name type="scientific">Phanerochaete carnosa (strain HHB-10118-sp)</name>
    <name type="common">White-rot fungus</name>
    <name type="synonym">Peniophora carnosa</name>
    <dbReference type="NCBI Taxonomy" id="650164"/>
    <lineage>
        <taxon>Eukaryota</taxon>
        <taxon>Fungi</taxon>
        <taxon>Dikarya</taxon>
        <taxon>Basidiomycota</taxon>
        <taxon>Agaricomycotina</taxon>
        <taxon>Agaricomycetes</taxon>
        <taxon>Polyporales</taxon>
        <taxon>Phanerochaetaceae</taxon>
        <taxon>Phanerochaete</taxon>
    </lineage>
</organism>
<evidence type="ECO:0000256" key="1">
    <source>
        <dbReference type="ARBA" id="ARBA00022574"/>
    </source>
</evidence>
<dbReference type="InParanoid" id="K5W7D5"/>
<keyword evidence="5" id="KW-1185">Reference proteome</keyword>
<evidence type="ECO:0000313" key="5">
    <source>
        <dbReference type="Proteomes" id="UP000008370"/>
    </source>
</evidence>
<evidence type="ECO:0000256" key="2">
    <source>
        <dbReference type="ARBA" id="ARBA00022737"/>
    </source>
</evidence>
<dbReference type="RefSeq" id="XP_007397539.1">
    <property type="nucleotide sequence ID" value="XM_007397477.1"/>
</dbReference>
<dbReference type="SUPFAM" id="SSF50978">
    <property type="entry name" value="WD40 repeat-like"/>
    <property type="match status" value="1"/>
</dbReference>
<dbReference type="InterPro" id="IPR019775">
    <property type="entry name" value="WD40_repeat_CS"/>
</dbReference>
<dbReference type="SMART" id="SM00320">
    <property type="entry name" value="WD40"/>
    <property type="match status" value="4"/>
</dbReference>
<dbReference type="Pfam" id="PF00400">
    <property type="entry name" value="WD40"/>
    <property type="match status" value="2"/>
</dbReference>
<sequence>MLLFGTGDVLIWRLSDGLLVQRLQRQVHTDAVRSLSFSPNSQAVVSGSEDKSAIVWDIRSGGVLLCLEGHSEPVDTVMYAPHGLFIATASFDSFIKIWDALTGACLHSFIVSGGITGLVFSSNFSLSRRGDRIATASGGELKIWSVTTGEELLTINHRRNLFYPVILSLDDAEVLVSCPQDKNVVAYDSRTGQLRRVFALSDQARCAAYSPGGDFIVLGEWGGELKVFDAKSGDTRCKFCG</sequence>
<dbReference type="InterPro" id="IPR015943">
    <property type="entry name" value="WD40/YVTN_repeat-like_dom_sf"/>
</dbReference>
<dbReference type="PROSITE" id="PS00678">
    <property type="entry name" value="WD_REPEATS_1"/>
    <property type="match status" value="1"/>
</dbReference>
<gene>
    <name evidence="4" type="ORF">PHACADRAFT_97392</name>
</gene>
<evidence type="ECO:0000313" key="4">
    <source>
        <dbReference type="EMBL" id="EKM54864.1"/>
    </source>
</evidence>
<evidence type="ECO:0000256" key="3">
    <source>
        <dbReference type="PROSITE-ProRule" id="PRU00221"/>
    </source>
</evidence>
<dbReference type="KEGG" id="pco:PHACADRAFT_97392"/>
<feature type="repeat" description="WD" evidence="3">
    <location>
        <begin position="67"/>
        <end position="108"/>
    </location>
</feature>
<keyword evidence="1 3" id="KW-0853">WD repeat</keyword>
<dbReference type="AlphaFoldDB" id="K5W7D5"/>
<dbReference type="InterPro" id="IPR001680">
    <property type="entry name" value="WD40_rpt"/>
</dbReference>
<keyword evidence="2" id="KW-0677">Repeat</keyword>
<dbReference type="Gene3D" id="2.130.10.10">
    <property type="entry name" value="YVTN repeat-like/Quinoprotein amine dehydrogenase"/>
    <property type="match status" value="3"/>
</dbReference>
<dbReference type="PANTHER" id="PTHR19848">
    <property type="entry name" value="WD40 REPEAT PROTEIN"/>
    <property type="match status" value="1"/>
</dbReference>
<dbReference type="HOGENOM" id="CLU_000288_57_18_1"/>
<feature type="repeat" description="WD" evidence="3">
    <location>
        <begin position="25"/>
        <end position="66"/>
    </location>
</feature>
<dbReference type="STRING" id="650164.K5W7D5"/>
<dbReference type="GeneID" id="18920968"/>
<protein>
    <submittedName>
        <fullName evidence="4">Uncharacterized protein</fullName>
    </submittedName>
</protein>
<dbReference type="EMBL" id="JH930473">
    <property type="protein sequence ID" value="EKM54864.1"/>
    <property type="molecule type" value="Genomic_DNA"/>
</dbReference>
<dbReference type="PROSITE" id="PS50294">
    <property type="entry name" value="WD_REPEATS_REGION"/>
    <property type="match status" value="2"/>
</dbReference>
<dbReference type="PANTHER" id="PTHR19848:SF8">
    <property type="entry name" value="F-BOX AND WD REPEAT DOMAIN CONTAINING 7"/>
    <property type="match status" value="1"/>
</dbReference>
<dbReference type="OrthoDB" id="2639794at2759"/>
<accession>K5W7D5</accession>
<dbReference type="Proteomes" id="UP000008370">
    <property type="component" value="Unassembled WGS sequence"/>
</dbReference>